<evidence type="ECO:0000313" key="1">
    <source>
        <dbReference type="EMBL" id="QKZ15922.1"/>
    </source>
</evidence>
<dbReference type="EMBL" id="CP056041">
    <property type="protein sequence ID" value="QKZ15922.1"/>
    <property type="molecule type" value="Genomic_DNA"/>
</dbReference>
<evidence type="ECO:0000313" key="2">
    <source>
        <dbReference type="Proteomes" id="UP000509418"/>
    </source>
</evidence>
<protein>
    <submittedName>
        <fullName evidence="1">Uncharacterized protein</fullName>
    </submittedName>
</protein>
<accession>A0A7I0Y8U1</accession>
<proteinExistence type="predicted"/>
<dbReference type="Proteomes" id="UP000509418">
    <property type="component" value="Chromosome"/>
</dbReference>
<sequence>MSIDLVLYRPSGDDLLGLETVASVSGGRMAGCRPRLAPAAPAAARARVQ</sequence>
<keyword evidence="2" id="KW-1185">Reference proteome</keyword>
<gene>
    <name evidence="1" type="ORF">HUT05_02135</name>
</gene>
<dbReference type="AlphaFoldDB" id="A0A7I0Y8U1"/>
<name>A0A7I0Y8U1_STRCX</name>
<reference evidence="1 2" key="1">
    <citation type="submission" date="2020-06" db="EMBL/GenBank/DDBJ databases">
        <title>Genome mining for natural products.</title>
        <authorList>
            <person name="Zhang B."/>
            <person name="Shi J."/>
            <person name="Ge H."/>
        </authorList>
    </citation>
    <scope>NUCLEOTIDE SEQUENCE [LARGE SCALE GENOMIC DNA]</scope>
    <source>
        <strain evidence="1 2">NA02069</strain>
    </source>
</reference>
<dbReference type="RefSeq" id="WP_176573640.1">
    <property type="nucleotide sequence ID" value="NZ_CBDRGH010000018.1"/>
</dbReference>
<organism evidence="1 2">
    <name type="scientific">Streptomyces chartreusis</name>
    <dbReference type="NCBI Taxonomy" id="1969"/>
    <lineage>
        <taxon>Bacteria</taxon>
        <taxon>Bacillati</taxon>
        <taxon>Actinomycetota</taxon>
        <taxon>Actinomycetes</taxon>
        <taxon>Kitasatosporales</taxon>
        <taxon>Streptomycetaceae</taxon>
        <taxon>Streptomyces</taxon>
    </lineage>
</organism>